<name>E4N2R5_KITSK</name>
<evidence type="ECO:0000256" key="1">
    <source>
        <dbReference type="SAM" id="Phobius"/>
    </source>
</evidence>
<dbReference type="HOGENOM" id="CLU_747858_0_0_11"/>
<evidence type="ECO:0000313" key="3">
    <source>
        <dbReference type="Proteomes" id="UP000007076"/>
    </source>
</evidence>
<keyword evidence="1" id="KW-0472">Membrane</keyword>
<keyword evidence="1" id="KW-1133">Transmembrane helix</keyword>
<dbReference type="KEGG" id="ksk:KSE_66910"/>
<proteinExistence type="predicted"/>
<dbReference type="AlphaFoldDB" id="E4N2R5"/>
<sequence>MPTASPVPPVPSAAPGAGRRRRGWAWFGVFLLLVGAPTGWYFGGGYERWQDGRALRGLCRGAVDTAEVRELLDGAGRLNGEDFERRSDRSVCLVRAPDRHGTLMIRIGRAPLSAVESLQALRRDYLGEREGTPVVPVGAGWAGVLSAGPTSEDEGLIVLALACTGTQYPDRLVVELTANPTAAHDGPQDDFASAEQRARLGRIAGRIAARADRIWKCGAPLGGRIEHLPGRADVKVVPRGSTEGTCVGIPGPVREAPTDPTAPIEDCTVLLPDGKSRALRLLAYYPPFAGAGLSTAGVSSTGLRGRAGREGAKSWAFASCPGGEAVFLSYQDEQTAVTARDALAGFARASAARHGCAAPVLP</sequence>
<dbReference type="STRING" id="452652.KSE_66910"/>
<reference evidence="2 3" key="1">
    <citation type="journal article" date="2010" name="DNA Res.">
        <title>Genome sequence of Kitasatospora setae NBRC 14216T: an evolutionary snapshot of the family Streptomycetaceae.</title>
        <authorList>
            <person name="Ichikawa N."/>
            <person name="Oguchi A."/>
            <person name="Ikeda H."/>
            <person name="Ishikawa J."/>
            <person name="Kitani S."/>
            <person name="Watanabe Y."/>
            <person name="Nakamura S."/>
            <person name="Katano Y."/>
            <person name="Kishi E."/>
            <person name="Sasagawa M."/>
            <person name="Ankai A."/>
            <person name="Fukui S."/>
            <person name="Hashimoto Y."/>
            <person name="Kamata S."/>
            <person name="Otoguro M."/>
            <person name="Tanikawa S."/>
            <person name="Nihira T."/>
            <person name="Horinouchi S."/>
            <person name="Ohnishi Y."/>
            <person name="Hayakawa M."/>
            <person name="Kuzuyama T."/>
            <person name="Arisawa A."/>
            <person name="Nomoto F."/>
            <person name="Miura H."/>
            <person name="Takahashi Y."/>
            <person name="Fujita N."/>
        </authorList>
    </citation>
    <scope>NUCLEOTIDE SEQUENCE [LARGE SCALE GENOMIC DNA]</scope>
    <source>
        <strain evidence="3">ATCC 33774 / DSM 43861 / JCM 3304 / KCC A-0304 / NBRC 14216 / KM-6054</strain>
    </source>
</reference>
<dbReference type="Proteomes" id="UP000007076">
    <property type="component" value="Chromosome"/>
</dbReference>
<protein>
    <submittedName>
        <fullName evidence="2">Uncharacterized protein</fullName>
    </submittedName>
</protein>
<dbReference type="PATRIC" id="fig|452652.3.peg.6712"/>
<accession>E4N2R5</accession>
<feature type="transmembrane region" description="Helical" evidence="1">
    <location>
        <begin position="24"/>
        <end position="43"/>
    </location>
</feature>
<keyword evidence="1" id="KW-0812">Transmembrane</keyword>
<dbReference type="EMBL" id="AP010968">
    <property type="protein sequence ID" value="BAJ32449.1"/>
    <property type="molecule type" value="Genomic_DNA"/>
</dbReference>
<organism evidence="2 3">
    <name type="scientific">Kitasatospora setae (strain ATCC 33774 / DSM 43861 / JCM 3304 / KCC A-0304 / NBRC 14216 / KM-6054)</name>
    <name type="common">Streptomyces setae</name>
    <dbReference type="NCBI Taxonomy" id="452652"/>
    <lineage>
        <taxon>Bacteria</taxon>
        <taxon>Bacillati</taxon>
        <taxon>Actinomycetota</taxon>
        <taxon>Actinomycetes</taxon>
        <taxon>Kitasatosporales</taxon>
        <taxon>Streptomycetaceae</taxon>
        <taxon>Kitasatospora</taxon>
    </lineage>
</organism>
<evidence type="ECO:0000313" key="2">
    <source>
        <dbReference type="EMBL" id="BAJ32449.1"/>
    </source>
</evidence>
<keyword evidence="3" id="KW-1185">Reference proteome</keyword>
<gene>
    <name evidence="2" type="ordered locus">KSE_66910</name>
</gene>